<name>A0AA86SSB1_9FABA</name>
<gene>
    <name evidence="1" type="ORF">AYBTSS11_LOCUS13571</name>
</gene>
<evidence type="ECO:0000313" key="2">
    <source>
        <dbReference type="Proteomes" id="UP001189624"/>
    </source>
</evidence>
<keyword evidence="2" id="KW-1185">Reference proteome</keyword>
<evidence type="ECO:0000313" key="1">
    <source>
        <dbReference type="EMBL" id="CAJ1949138.1"/>
    </source>
</evidence>
<dbReference type="AlphaFoldDB" id="A0AA86SSB1"/>
<sequence length="68" mass="7233">MEALVAARSQMPLVDRLARLGQMGIGGSKVRRLWVKAVAASDRGAVEREPGGYSRLGIRLGKSGVIRG</sequence>
<dbReference type="Gramene" id="rna-AYBTSS11_LOCUS13571">
    <property type="protein sequence ID" value="CAJ1949138.1"/>
    <property type="gene ID" value="gene-AYBTSS11_LOCUS13571"/>
</dbReference>
<organism evidence="1 2">
    <name type="scientific">Sphenostylis stenocarpa</name>
    <dbReference type="NCBI Taxonomy" id="92480"/>
    <lineage>
        <taxon>Eukaryota</taxon>
        <taxon>Viridiplantae</taxon>
        <taxon>Streptophyta</taxon>
        <taxon>Embryophyta</taxon>
        <taxon>Tracheophyta</taxon>
        <taxon>Spermatophyta</taxon>
        <taxon>Magnoliopsida</taxon>
        <taxon>eudicotyledons</taxon>
        <taxon>Gunneridae</taxon>
        <taxon>Pentapetalae</taxon>
        <taxon>rosids</taxon>
        <taxon>fabids</taxon>
        <taxon>Fabales</taxon>
        <taxon>Fabaceae</taxon>
        <taxon>Papilionoideae</taxon>
        <taxon>50 kb inversion clade</taxon>
        <taxon>NPAAA clade</taxon>
        <taxon>indigoferoid/millettioid clade</taxon>
        <taxon>Phaseoleae</taxon>
        <taxon>Sphenostylis</taxon>
    </lineage>
</organism>
<dbReference type="Proteomes" id="UP001189624">
    <property type="component" value="Chromosome 4"/>
</dbReference>
<protein>
    <submittedName>
        <fullName evidence="1">Uncharacterized protein</fullName>
    </submittedName>
</protein>
<proteinExistence type="predicted"/>
<reference evidence="1" key="1">
    <citation type="submission" date="2023-10" db="EMBL/GenBank/DDBJ databases">
        <authorList>
            <person name="Domelevo Entfellner J.-B."/>
        </authorList>
    </citation>
    <scope>NUCLEOTIDE SEQUENCE</scope>
</reference>
<dbReference type="EMBL" id="OY731401">
    <property type="protein sequence ID" value="CAJ1949138.1"/>
    <property type="molecule type" value="Genomic_DNA"/>
</dbReference>
<accession>A0AA86SSB1</accession>